<comment type="caution">
    <text evidence="2">The sequence shown here is derived from an EMBL/GenBank/DDBJ whole genome shotgun (WGS) entry which is preliminary data.</text>
</comment>
<dbReference type="EMBL" id="MU167231">
    <property type="protein sequence ID" value="KAG0149000.1"/>
    <property type="molecule type" value="Genomic_DNA"/>
</dbReference>
<feature type="transmembrane region" description="Helical" evidence="1">
    <location>
        <begin position="238"/>
        <end position="259"/>
    </location>
</feature>
<proteinExistence type="predicted"/>
<feature type="transmembrane region" description="Helical" evidence="1">
    <location>
        <begin position="391"/>
        <end position="408"/>
    </location>
</feature>
<feature type="transmembrane region" description="Helical" evidence="1">
    <location>
        <begin position="29"/>
        <end position="54"/>
    </location>
</feature>
<reference evidence="2" key="1">
    <citation type="submission" date="2013-11" db="EMBL/GenBank/DDBJ databases">
        <title>Genome sequence of the fusiform rust pathogen reveals effectors for host alternation and coevolution with pine.</title>
        <authorList>
            <consortium name="DOE Joint Genome Institute"/>
            <person name="Smith K."/>
            <person name="Pendleton A."/>
            <person name="Kubisiak T."/>
            <person name="Anderson C."/>
            <person name="Salamov A."/>
            <person name="Aerts A."/>
            <person name="Riley R."/>
            <person name="Clum A."/>
            <person name="Lindquist E."/>
            <person name="Ence D."/>
            <person name="Campbell M."/>
            <person name="Kronenberg Z."/>
            <person name="Feau N."/>
            <person name="Dhillon B."/>
            <person name="Hamelin R."/>
            <person name="Burleigh J."/>
            <person name="Smith J."/>
            <person name="Yandell M."/>
            <person name="Nelson C."/>
            <person name="Grigoriev I."/>
            <person name="Davis J."/>
        </authorList>
    </citation>
    <scope>NUCLEOTIDE SEQUENCE</scope>
    <source>
        <strain evidence="2">G11</strain>
    </source>
</reference>
<name>A0A9P6NT26_9BASI</name>
<feature type="transmembrane region" description="Helical" evidence="1">
    <location>
        <begin position="159"/>
        <end position="186"/>
    </location>
</feature>
<keyword evidence="1" id="KW-0472">Membrane</keyword>
<sequence>MATSIEEWRKLRAELSNTSAPDLPKPARFACWALVGLSLLGALLHFIHFIVSWVSHRNERRFFSCNTLGYRRPVLSTILPATFTIHALLNLAAMIGLLTDLSSARFRGRTNAIQQASYSLLVCAGLFKTWDIVSRLPSLSPAFAPSRALIKPNHLPPKLCNAFTFFSLILVVILPVPCIVLTSTAIDTLDNLTPALVTTIDTILVNATNAAIDQASHQIRDLEAAADMLAVHTRMLAGLHLLFTTVTLVGFLVASFALARSLRAQVSVFRDSLEYRYELAAAKAKAAGVTCLPPARVPVRARFDQGSPYRPLCGGGELAAFALKYAELEAEARQVKVEAGLLIIVAAAFIVLQLCVVTDAFKYPTRTSLGTILLIAIQWACWSWAGVPGPLLGIVGCVYASGLVPALGKAENVEERQLSLESFDRAPSSGMMEQDWQPKLE</sequence>
<evidence type="ECO:0000313" key="3">
    <source>
        <dbReference type="Proteomes" id="UP000886653"/>
    </source>
</evidence>
<organism evidence="2 3">
    <name type="scientific">Cronartium quercuum f. sp. fusiforme G11</name>
    <dbReference type="NCBI Taxonomy" id="708437"/>
    <lineage>
        <taxon>Eukaryota</taxon>
        <taxon>Fungi</taxon>
        <taxon>Dikarya</taxon>
        <taxon>Basidiomycota</taxon>
        <taxon>Pucciniomycotina</taxon>
        <taxon>Pucciniomycetes</taxon>
        <taxon>Pucciniales</taxon>
        <taxon>Coleosporiaceae</taxon>
        <taxon>Cronartium</taxon>
    </lineage>
</organism>
<feature type="transmembrane region" description="Helical" evidence="1">
    <location>
        <begin position="74"/>
        <end position="99"/>
    </location>
</feature>
<accession>A0A9P6NT26</accession>
<dbReference type="OrthoDB" id="2504518at2759"/>
<protein>
    <submittedName>
        <fullName evidence="2">Uncharacterized protein</fullName>
    </submittedName>
</protein>
<evidence type="ECO:0000313" key="2">
    <source>
        <dbReference type="EMBL" id="KAG0149000.1"/>
    </source>
</evidence>
<dbReference type="Proteomes" id="UP000886653">
    <property type="component" value="Unassembled WGS sequence"/>
</dbReference>
<gene>
    <name evidence="2" type="ORF">CROQUDRAFT_654076</name>
</gene>
<dbReference type="AlphaFoldDB" id="A0A9P6NT26"/>
<keyword evidence="3" id="KW-1185">Reference proteome</keyword>
<keyword evidence="1" id="KW-1133">Transmembrane helix</keyword>
<feature type="transmembrane region" description="Helical" evidence="1">
    <location>
        <begin position="339"/>
        <end position="361"/>
    </location>
</feature>
<evidence type="ECO:0000256" key="1">
    <source>
        <dbReference type="SAM" id="Phobius"/>
    </source>
</evidence>
<keyword evidence="1" id="KW-0812">Transmembrane</keyword>